<keyword evidence="2" id="KW-0677">Repeat</keyword>
<dbReference type="VEuPathDB" id="TriTrypDB:ADEAN_000707400"/>
<dbReference type="InterPro" id="IPR032675">
    <property type="entry name" value="LRR_dom_sf"/>
</dbReference>
<dbReference type="AlphaFoldDB" id="A0A7G2CJK9"/>
<evidence type="ECO:0000256" key="3">
    <source>
        <dbReference type="SAM" id="Phobius"/>
    </source>
</evidence>
<evidence type="ECO:0000256" key="2">
    <source>
        <dbReference type="ARBA" id="ARBA00022737"/>
    </source>
</evidence>
<dbReference type="Proteomes" id="UP000515908">
    <property type="component" value="Chromosome 14"/>
</dbReference>
<dbReference type="SUPFAM" id="SSF52058">
    <property type="entry name" value="L domain-like"/>
    <property type="match status" value="2"/>
</dbReference>
<accession>A0A7G2CJK9</accession>
<evidence type="ECO:0000313" key="5">
    <source>
        <dbReference type="Proteomes" id="UP000515908"/>
    </source>
</evidence>
<name>A0A7G2CJK9_9TRYP</name>
<dbReference type="InterPro" id="IPR050836">
    <property type="entry name" value="SDS22/Internalin_LRR"/>
</dbReference>
<dbReference type="EMBL" id="LR877158">
    <property type="protein sequence ID" value="CAD2219565.1"/>
    <property type="molecule type" value="Genomic_DNA"/>
</dbReference>
<keyword evidence="1" id="KW-0433">Leucine-rich repeat</keyword>
<sequence>MASSSILTSCAAYMKEKPLAFAAVSSAARRAAEEQEFVYGGIYMQKKTRTMFAVDIVPTELQQWWILRTADTPVELTVSPSIGDLFGGPAMMARWENFVKTMMASGAVKKSRALLIGQYSLTAFLPLLRHVTEIELEECRSLRSISELAGYDHITSLVVDSPALTDISAVSTLPNLEKVTLCTAHITSLEPFVHCKKLNFFQIGGESLNTHITTLEPLRHLKKLRHLEIYQCSIVHMDALANFKELGVVKLYGCPELENVDGLAGLPRLTEVEILHCRRLVQVDGLRHLPSLKKVTVVDCPVEDLNMLSTSKELRTAEVGPCGTGVTLECFTGFSKLRGLRAALCRVPSLNVLAGCTGLTKLRLTSCEGLTTLDGLPELPLLTEFWLSFSEIDSLQPLERCPNLRVLHLDHCEKLTTLDNMPALPQLTIATITSCGIHSLDAFSRSSALQQLVCDDCPNVSSISGLKGIPALVNLTVGYRLLESCMGSIMIDGETGEYSRQPGVKLISCPKINPNECLLAQPGVKVVVLVNCSITNVGGLKRNTSLTQFHIEGCPQLTSLKGLRRHPTLRSVSVTGCPLIRDIDVLLTCPKLFNVKTHGKGAANLAPVLTVQDGLRKRRQNDKPKRASDVQKRVSDAGGSGKVLEEWKAYVKLLQSAGMMAFQARRSEGVGLGTAFFGAVWFLFVFFLIWS</sequence>
<keyword evidence="5" id="KW-1185">Reference proteome</keyword>
<protein>
    <submittedName>
        <fullName evidence="4">Uncharacterized protein</fullName>
    </submittedName>
</protein>
<reference evidence="4 5" key="1">
    <citation type="submission" date="2020-08" db="EMBL/GenBank/DDBJ databases">
        <authorList>
            <person name="Newling K."/>
            <person name="Davey J."/>
            <person name="Forrester S."/>
        </authorList>
    </citation>
    <scope>NUCLEOTIDE SEQUENCE [LARGE SCALE GENOMIC DNA]</scope>
    <source>
        <strain evidence="5">Crithidia deanei Carvalho (ATCC PRA-265)</strain>
    </source>
</reference>
<dbReference type="PANTHER" id="PTHR46652">
    <property type="entry name" value="LEUCINE-RICH REPEAT AND IQ DOMAIN-CONTAINING PROTEIN 1-RELATED"/>
    <property type="match status" value="1"/>
</dbReference>
<organism evidence="4 5">
    <name type="scientific">Angomonas deanei</name>
    <dbReference type="NCBI Taxonomy" id="59799"/>
    <lineage>
        <taxon>Eukaryota</taxon>
        <taxon>Discoba</taxon>
        <taxon>Euglenozoa</taxon>
        <taxon>Kinetoplastea</taxon>
        <taxon>Metakinetoplastina</taxon>
        <taxon>Trypanosomatida</taxon>
        <taxon>Trypanosomatidae</taxon>
        <taxon>Strigomonadinae</taxon>
        <taxon>Angomonas</taxon>
    </lineage>
</organism>
<proteinExistence type="predicted"/>
<feature type="transmembrane region" description="Helical" evidence="3">
    <location>
        <begin position="669"/>
        <end position="690"/>
    </location>
</feature>
<dbReference type="Gene3D" id="3.80.10.10">
    <property type="entry name" value="Ribonuclease Inhibitor"/>
    <property type="match status" value="3"/>
</dbReference>
<dbReference type="PANTHER" id="PTHR46652:SF3">
    <property type="entry name" value="LEUCINE-RICH REPEAT-CONTAINING PROTEIN 9"/>
    <property type="match status" value="1"/>
</dbReference>
<keyword evidence="3" id="KW-0472">Membrane</keyword>
<gene>
    <name evidence="4" type="ORF">ADEAN_000707400</name>
</gene>
<evidence type="ECO:0000256" key="1">
    <source>
        <dbReference type="ARBA" id="ARBA00022614"/>
    </source>
</evidence>
<keyword evidence="3" id="KW-0812">Transmembrane</keyword>
<evidence type="ECO:0000313" key="4">
    <source>
        <dbReference type="EMBL" id="CAD2219565.1"/>
    </source>
</evidence>
<keyword evidence="3" id="KW-1133">Transmembrane helix</keyword>